<dbReference type="InterPro" id="IPR003892">
    <property type="entry name" value="CUE"/>
</dbReference>
<dbReference type="PROSITE" id="PS51140">
    <property type="entry name" value="CUE"/>
    <property type="match status" value="1"/>
</dbReference>
<accession>A0A0C2D489</accession>
<dbReference type="Proteomes" id="UP000054047">
    <property type="component" value="Unassembled WGS sequence"/>
</dbReference>
<evidence type="ECO:0000256" key="4">
    <source>
        <dbReference type="ARBA" id="ARBA00022824"/>
    </source>
</evidence>
<evidence type="ECO:0000256" key="5">
    <source>
        <dbReference type="ARBA" id="ARBA00023136"/>
    </source>
</evidence>
<sequence length="380" mass="42636">MSAEQEGETLTEDPALAKPLFLDNDSTPALNGSGFSFTQNSCATKTRRQLESVEARIRLFGDCSRVEVPSGYTTVETQSGVRLMSRPPDIKEMFFLERIPSSFTKLLLSSKVNIICANHVSSLDHLAVDLVEPCILPSVWDVPALIRWCFGYVDLGARIGRSELIRRARIHVENEALPLLAFPEGAITSGRTGLLKFSPWPCEVSDQVQPLAIQVSRPILNICPSVLGSSWLVDETSEDFSHRVECCIADHLGIKPTNFTHGDAAEAAKRHLHTRTVVQPVKRTVDSRMLDEIAMRIKQSYPSVTLFDIRMDLERSRDQQSTIERIKSGNLNTVPRIMGKVPADPSQWKRLFVERKWTLIETNRQRYLARLNKLIGAGDQ</sequence>
<keyword evidence="5" id="KW-0472">Membrane</keyword>
<evidence type="ECO:0000256" key="2">
    <source>
        <dbReference type="ARBA" id="ARBA00004502"/>
    </source>
</evidence>
<evidence type="ECO:0000256" key="1">
    <source>
        <dbReference type="ARBA" id="ARBA00004406"/>
    </source>
</evidence>
<keyword evidence="9" id="KW-1185">Reference proteome</keyword>
<dbReference type="Gene3D" id="1.10.8.10">
    <property type="entry name" value="DNA helicase RuvA subunit, C-terminal domain"/>
    <property type="match status" value="1"/>
</dbReference>
<evidence type="ECO:0000313" key="8">
    <source>
        <dbReference type="EMBL" id="KIH56912.1"/>
    </source>
</evidence>
<keyword evidence="4" id="KW-0256">Endoplasmic reticulum</keyword>
<protein>
    <submittedName>
        <fullName evidence="8">CUE domain protein</fullName>
    </submittedName>
</protein>
<dbReference type="GO" id="GO:0043130">
    <property type="term" value="F:ubiquitin binding"/>
    <property type="evidence" value="ECO:0007669"/>
    <property type="project" value="InterPro"/>
</dbReference>
<feature type="domain" description="CUE" evidence="7">
    <location>
        <begin position="289"/>
        <end position="331"/>
    </location>
</feature>
<proteinExistence type="inferred from homology"/>
<organism evidence="8 9">
    <name type="scientific">Ancylostoma duodenale</name>
    <dbReference type="NCBI Taxonomy" id="51022"/>
    <lineage>
        <taxon>Eukaryota</taxon>
        <taxon>Metazoa</taxon>
        <taxon>Ecdysozoa</taxon>
        <taxon>Nematoda</taxon>
        <taxon>Chromadorea</taxon>
        <taxon>Rhabditida</taxon>
        <taxon>Rhabditina</taxon>
        <taxon>Rhabditomorpha</taxon>
        <taxon>Strongyloidea</taxon>
        <taxon>Ancylostomatidae</taxon>
        <taxon>Ancylostomatinae</taxon>
        <taxon>Ancylostoma</taxon>
    </lineage>
</organism>
<dbReference type="OrthoDB" id="1854593at2759"/>
<name>A0A0C2D489_9BILA</name>
<evidence type="ECO:0000256" key="6">
    <source>
        <dbReference type="ARBA" id="ARBA00035634"/>
    </source>
</evidence>
<gene>
    <name evidence="8" type="ORF">ANCDUO_12904</name>
</gene>
<dbReference type="PANTHER" id="PTHR15486:SF96">
    <property type="entry name" value="LIPID DROPLET-REGULATING VLDL ASSEMBLY FACTOR AUP1"/>
    <property type="match status" value="1"/>
</dbReference>
<dbReference type="GO" id="GO:0005811">
    <property type="term" value="C:lipid droplet"/>
    <property type="evidence" value="ECO:0007669"/>
    <property type="project" value="UniProtKB-SubCell"/>
</dbReference>
<evidence type="ECO:0000259" key="7">
    <source>
        <dbReference type="PROSITE" id="PS51140"/>
    </source>
</evidence>
<dbReference type="AlphaFoldDB" id="A0A0C2D489"/>
<dbReference type="GO" id="GO:0036503">
    <property type="term" value="P:ERAD pathway"/>
    <property type="evidence" value="ECO:0007669"/>
    <property type="project" value="TreeGrafter"/>
</dbReference>
<dbReference type="GO" id="GO:0005789">
    <property type="term" value="C:endoplasmic reticulum membrane"/>
    <property type="evidence" value="ECO:0007669"/>
    <property type="project" value="UniProtKB-SubCell"/>
</dbReference>
<dbReference type="PANTHER" id="PTHR15486">
    <property type="entry name" value="ANCIENT UBIQUITOUS PROTEIN"/>
    <property type="match status" value="1"/>
</dbReference>
<evidence type="ECO:0000256" key="3">
    <source>
        <dbReference type="ARBA" id="ARBA00022677"/>
    </source>
</evidence>
<comment type="subcellular location">
    <subcellularLocation>
        <location evidence="1">Endoplasmic reticulum membrane</location>
        <topology evidence="1">Peripheral membrane protein</topology>
    </subcellularLocation>
    <subcellularLocation>
        <location evidence="2">Lipid droplet</location>
    </subcellularLocation>
</comment>
<keyword evidence="3" id="KW-0551">Lipid droplet</keyword>
<dbReference type="EMBL" id="KN735094">
    <property type="protein sequence ID" value="KIH56912.1"/>
    <property type="molecule type" value="Genomic_DNA"/>
</dbReference>
<comment type="similarity">
    <text evidence="6">Belongs to the AUP1 family.</text>
</comment>
<evidence type="ECO:0000313" key="9">
    <source>
        <dbReference type="Proteomes" id="UP000054047"/>
    </source>
</evidence>
<reference evidence="8 9" key="1">
    <citation type="submission" date="2013-12" db="EMBL/GenBank/DDBJ databases">
        <title>Draft genome of the parsitic nematode Ancylostoma duodenale.</title>
        <authorList>
            <person name="Mitreva M."/>
        </authorList>
    </citation>
    <scope>NUCLEOTIDE SEQUENCE [LARGE SCALE GENOMIC DNA]</scope>
    <source>
        <strain evidence="8 9">Zhejiang</strain>
    </source>
</reference>